<proteinExistence type="predicted"/>
<dbReference type="HOGENOM" id="CLU_681860_0_0_1"/>
<dbReference type="AlphaFoldDB" id="C9SHU1"/>
<protein>
    <submittedName>
        <fullName evidence="2">Predicted protein</fullName>
    </submittedName>
</protein>
<keyword evidence="3" id="KW-1185">Reference proteome</keyword>
<dbReference type="Proteomes" id="UP000008698">
    <property type="component" value="Unassembled WGS sequence"/>
</dbReference>
<feature type="signal peptide" evidence="1">
    <location>
        <begin position="1"/>
        <end position="27"/>
    </location>
</feature>
<keyword evidence="1" id="KW-0732">Signal</keyword>
<dbReference type="GeneID" id="9530234"/>
<evidence type="ECO:0000313" key="2">
    <source>
        <dbReference type="EMBL" id="EEY18514.1"/>
    </source>
</evidence>
<dbReference type="eggNOG" id="ENOG502SA2G">
    <property type="taxonomic scope" value="Eukaryota"/>
</dbReference>
<dbReference type="OrthoDB" id="4405280at2759"/>
<dbReference type="EMBL" id="DS985218">
    <property type="protein sequence ID" value="EEY18514.1"/>
    <property type="molecule type" value="Genomic_DNA"/>
</dbReference>
<gene>
    <name evidence="2" type="ORF">VDBG_04623</name>
</gene>
<feature type="chain" id="PRO_5003002328" evidence="1">
    <location>
        <begin position="28"/>
        <end position="404"/>
    </location>
</feature>
<reference evidence="3" key="1">
    <citation type="journal article" date="2011" name="PLoS Pathog.">
        <title>Comparative genomics yields insights into niche adaptation of plant vascular wilt pathogens.</title>
        <authorList>
            <person name="Klosterman S.J."/>
            <person name="Subbarao K.V."/>
            <person name="Kang S."/>
            <person name="Veronese P."/>
            <person name="Gold S.E."/>
            <person name="Thomma B.P.H.J."/>
            <person name="Chen Z."/>
            <person name="Henrissat B."/>
            <person name="Lee Y.-H."/>
            <person name="Park J."/>
            <person name="Garcia-Pedrajas M.D."/>
            <person name="Barbara D.J."/>
            <person name="Anchieta A."/>
            <person name="de Jonge R."/>
            <person name="Santhanam P."/>
            <person name="Maruthachalam K."/>
            <person name="Atallah Z."/>
            <person name="Amyotte S.G."/>
            <person name="Paz Z."/>
            <person name="Inderbitzin P."/>
            <person name="Hayes R.J."/>
            <person name="Heiman D.I."/>
            <person name="Young S."/>
            <person name="Zeng Q."/>
            <person name="Engels R."/>
            <person name="Galagan J."/>
            <person name="Cuomo C.A."/>
            <person name="Dobinson K.F."/>
            <person name="Ma L.-J."/>
        </authorList>
    </citation>
    <scope>NUCLEOTIDE SEQUENCE [LARGE SCALE GENOMIC DNA]</scope>
    <source>
        <strain evidence="3">VaMs.102 / ATCC MYA-4576 / FGSC 10136</strain>
    </source>
</reference>
<evidence type="ECO:0000313" key="3">
    <source>
        <dbReference type="Proteomes" id="UP000008698"/>
    </source>
</evidence>
<evidence type="ECO:0000256" key="1">
    <source>
        <dbReference type="SAM" id="SignalP"/>
    </source>
</evidence>
<organism evidence="3">
    <name type="scientific">Verticillium alfalfae (strain VaMs.102 / ATCC MYA-4576 / FGSC 10136)</name>
    <name type="common">Verticillium wilt of alfalfa</name>
    <name type="synonym">Verticillium albo-atrum</name>
    <dbReference type="NCBI Taxonomy" id="526221"/>
    <lineage>
        <taxon>Eukaryota</taxon>
        <taxon>Fungi</taxon>
        <taxon>Dikarya</taxon>
        <taxon>Ascomycota</taxon>
        <taxon>Pezizomycotina</taxon>
        <taxon>Sordariomycetes</taxon>
        <taxon>Hypocreomycetidae</taxon>
        <taxon>Glomerellales</taxon>
        <taxon>Plectosphaerellaceae</taxon>
        <taxon>Verticillium</taxon>
    </lineage>
</organism>
<name>C9SHU1_VERA1</name>
<dbReference type="KEGG" id="val:VDBG_04623"/>
<accession>C9SHU1</accession>
<dbReference type="RefSeq" id="XP_003005017.1">
    <property type="nucleotide sequence ID" value="XM_003004971.1"/>
</dbReference>
<sequence length="404" mass="42382">MRGPPSWPAGLAAMSSLASFCVSTANGFSTSSKLWDRIQKSNIFTAEHELGSRSLDIGISSGCPTALDLCVDGACTNVTIGINPLHLRRLTNRCKAGEICVVGCCGPLSFHEPAGCGSDDEPCKAGRWCHRGSSLPIEVSTSSRACGSHKRRCDPGTLCVSGFCEKIDLGSDPLNCGGSGVVCEAGHLLPRRRLRCPCRWRPSPHGVCEEISIALDPYRCGANSTTQCLAGETCHGGRCERIALGCEAVDGDNGNDDVEACEKTCELGSVCYNNECIPLHVDLDVADCHGKACAAGDVCLSGICTSHLARKRHRSDRGGVLVPLLDLALLAVSLRDNLVRLLAHLVCLVVSSLLTCLSSRGLSDSRALNSLVNPVPDSLARISPASPVAPVLLAAPVASQANLE</sequence>